<feature type="transmembrane region" description="Helical" evidence="1">
    <location>
        <begin position="7"/>
        <end position="26"/>
    </location>
</feature>
<dbReference type="AlphaFoldDB" id="A0A437MS32"/>
<reference evidence="2 3" key="1">
    <citation type="submission" date="2019-01" db="EMBL/GenBank/DDBJ databases">
        <authorList>
            <person name="Chen W.-M."/>
        </authorList>
    </citation>
    <scope>NUCLEOTIDE SEQUENCE [LARGE SCALE GENOMIC DNA]</scope>
    <source>
        <strain evidence="2 3">YBJ-36</strain>
    </source>
</reference>
<dbReference type="RefSeq" id="WP_127705709.1">
    <property type="nucleotide sequence ID" value="NZ_SACK01000005.1"/>
</dbReference>
<feature type="transmembrane region" description="Helical" evidence="1">
    <location>
        <begin position="365"/>
        <end position="385"/>
    </location>
</feature>
<keyword evidence="3" id="KW-1185">Reference proteome</keyword>
<feature type="transmembrane region" description="Helical" evidence="1">
    <location>
        <begin position="66"/>
        <end position="96"/>
    </location>
</feature>
<keyword evidence="1" id="KW-0812">Transmembrane</keyword>
<evidence type="ECO:0000256" key="1">
    <source>
        <dbReference type="SAM" id="Phobius"/>
    </source>
</evidence>
<evidence type="ECO:0000313" key="2">
    <source>
        <dbReference type="EMBL" id="RVU00461.1"/>
    </source>
</evidence>
<keyword evidence="1" id="KW-1133">Transmembrane helix</keyword>
<feature type="transmembrane region" description="Helical" evidence="1">
    <location>
        <begin position="341"/>
        <end position="359"/>
    </location>
</feature>
<feature type="transmembrane region" description="Helical" evidence="1">
    <location>
        <begin position="288"/>
        <end position="308"/>
    </location>
</feature>
<dbReference type="OrthoDB" id="1402360at2"/>
<feature type="transmembrane region" description="Helical" evidence="1">
    <location>
        <begin position="132"/>
        <end position="148"/>
    </location>
</feature>
<accession>A0A437MS32</accession>
<name>A0A437MS32_9SPHI</name>
<feature type="transmembrane region" description="Helical" evidence="1">
    <location>
        <begin position="224"/>
        <end position="244"/>
    </location>
</feature>
<evidence type="ECO:0008006" key="4">
    <source>
        <dbReference type="Google" id="ProtNLM"/>
    </source>
</evidence>
<keyword evidence="1" id="KW-0472">Membrane</keyword>
<organism evidence="2 3">
    <name type="scientific">Mucilaginibacter limnophilus</name>
    <dbReference type="NCBI Taxonomy" id="1932778"/>
    <lineage>
        <taxon>Bacteria</taxon>
        <taxon>Pseudomonadati</taxon>
        <taxon>Bacteroidota</taxon>
        <taxon>Sphingobacteriia</taxon>
        <taxon>Sphingobacteriales</taxon>
        <taxon>Sphingobacteriaceae</taxon>
        <taxon>Mucilaginibacter</taxon>
    </lineage>
</organism>
<feature type="transmembrane region" description="Helical" evidence="1">
    <location>
        <begin position="177"/>
        <end position="197"/>
    </location>
</feature>
<dbReference type="Proteomes" id="UP000282759">
    <property type="component" value="Unassembled WGS sequence"/>
</dbReference>
<evidence type="ECO:0000313" key="3">
    <source>
        <dbReference type="Proteomes" id="UP000282759"/>
    </source>
</evidence>
<feature type="transmembrane region" description="Helical" evidence="1">
    <location>
        <begin position="108"/>
        <end position="126"/>
    </location>
</feature>
<dbReference type="EMBL" id="SACK01000005">
    <property type="protein sequence ID" value="RVU00461.1"/>
    <property type="molecule type" value="Genomic_DNA"/>
</dbReference>
<protein>
    <recommendedName>
        <fullName evidence="4">Glycosyltransferase RgtA/B/C/D-like domain-containing protein</fullName>
    </recommendedName>
</protein>
<comment type="caution">
    <text evidence="2">The sequence shown here is derived from an EMBL/GenBank/DDBJ whole genome shotgun (WGS) entry which is preliminary data.</text>
</comment>
<gene>
    <name evidence="2" type="ORF">EOD41_13370</name>
</gene>
<feature type="transmembrane region" description="Helical" evidence="1">
    <location>
        <begin position="155"/>
        <end position="171"/>
    </location>
</feature>
<proteinExistence type="predicted"/>
<sequence>MRKRSTYIILITIVLAIYYLVSGIYLNRLGYFNSETLFYIEKARIIFDGVGNRLKVMGLTAPILPFYATFIFTSIDYVLAPVIASAIGTALLFNLMVNTLLRDSKDDFYLAILLAIFLFHPGMLYTAISGKGIYLILIFFYLFFLNLFKFYRSSTTFHISVASICLVILTFCEYKFIWLTLFFIPLVLSITINSLNLSERESIFRLFLSFNSPSLRRKLVNKTFALYMLIFILPVISVVCYKLLNLIHANDLNYFIESPYASWSVFVDNLNYNISTSTFSQKVPDMSVLLSAKILLYCPLILLALYLFKEHTYQILTILTPFALLEFLRVKYERSYLSHEFYLIFVILALLCIILKAQNFSNQKLFKIMLSSGVVIQLFTGYYALKHSQVEDERDFMSILLKPEVSTQQDDNRDLANYINSLPDDSRVMIDDAIAYPIVAFIHNTKKLIMPYQEKYLTAVEAPRDAVDYMLVATTKNPVSGYTQLNPLYLETVKANDASVSLKRIYEDDHWMLYRID</sequence>